<dbReference type="GO" id="GO:0022857">
    <property type="term" value="F:transmembrane transporter activity"/>
    <property type="evidence" value="ECO:0007669"/>
    <property type="project" value="TreeGrafter"/>
</dbReference>
<evidence type="ECO:0000256" key="3">
    <source>
        <dbReference type="ARBA" id="ARBA00022989"/>
    </source>
</evidence>
<reference evidence="7" key="1">
    <citation type="journal article" date="2020" name="Cell">
        <title>Large-Scale Comparative Analyses of Tick Genomes Elucidate Their Genetic Diversity and Vector Capacities.</title>
        <authorList>
            <consortium name="Tick Genome and Microbiome Consortium (TIGMIC)"/>
            <person name="Jia N."/>
            <person name="Wang J."/>
            <person name="Shi W."/>
            <person name="Du L."/>
            <person name="Sun Y."/>
            <person name="Zhan W."/>
            <person name="Jiang J.F."/>
            <person name="Wang Q."/>
            <person name="Zhang B."/>
            <person name="Ji P."/>
            <person name="Bell-Sakyi L."/>
            <person name="Cui X.M."/>
            <person name="Yuan T.T."/>
            <person name="Jiang B.G."/>
            <person name="Yang W.F."/>
            <person name="Lam T.T."/>
            <person name="Chang Q.C."/>
            <person name="Ding S.J."/>
            <person name="Wang X.J."/>
            <person name="Zhu J.G."/>
            <person name="Ruan X.D."/>
            <person name="Zhao L."/>
            <person name="Wei J.T."/>
            <person name="Ye R.Z."/>
            <person name="Que T.C."/>
            <person name="Du C.H."/>
            <person name="Zhou Y.H."/>
            <person name="Cheng J.X."/>
            <person name="Dai P.F."/>
            <person name="Guo W.B."/>
            <person name="Han X.H."/>
            <person name="Huang E.J."/>
            <person name="Li L.F."/>
            <person name="Wei W."/>
            <person name="Gao Y.C."/>
            <person name="Liu J.Z."/>
            <person name="Shao H.Z."/>
            <person name="Wang X."/>
            <person name="Wang C.C."/>
            <person name="Yang T.C."/>
            <person name="Huo Q.B."/>
            <person name="Li W."/>
            <person name="Chen H.Y."/>
            <person name="Chen S.E."/>
            <person name="Zhou L.G."/>
            <person name="Ni X.B."/>
            <person name="Tian J.H."/>
            <person name="Sheng Y."/>
            <person name="Liu T."/>
            <person name="Pan Y.S."/>
            <person name="Xia L.Y."/>
            <person name="Li J."/>
            <person name="Zhao F."/>
            <person name="Cao W.C."/>
        </authorList>
    </citation>
    <scope>NUCLEOTIDE SEQUENCE</scope>
    <source>
        <strain evidence="7">Rmic-2018</strain>
    </source>
</reference>
<accession>A0A9J6CZ89</accession>
<evidence type="ECO:0000256" key="6">
    <source>
        <dbReference type="SAM" id="MobiDB-lite"/>
    </source>
</evidence>
<sequence length="357" mass="39379">MADMRSPPVRADARTPIMSVYAGAVYTGRQAPRAVDPCEGSSRPPQHQLTREATAIERVLQQRYRQSDRPATGAAAGTAALTANEEFSLRHLVRQIVREEIVKENAKSTLQSQAPPQQESTGFEPRGTVLAQRLAAWKNLQDASTWDGMLSMYPEPQDVTKKPRIATTAPPVVGASSPTPPSVLPSGNDGEQETPSNGSQPEVPPADEEEGSYGRLGQSPPASKGRKRKQDPQDARSEPVRLRRKFGPMWKRRGEGAPRNRQQPRYFCSEPSRNYGHLVFGPAVLGANLFTLEALLSICRTDLGVLRRPDSLRLICERVSPHRCCTSWSIPHFITLLHNRSSCMDITATDVQKVCRS</sequence>
<keyword evidence="2" id="KW-0812">Transmembrane</keyword>
<keyword evidence="5" id="KW-0325">Glycoprotein</keyword>
<comment type="caution">
    <text evidence="7">The sequence shown here is derived from an EMBL/GenBank/DDBJ whole genome shotgun (WGS) entry which is preliminary data.</text>
</comment>
<dbReference type="Proteomes" id="UP000821866">
    <property type="component" value="Unassembled WGS sequence"/>
</dbReference>
<name>A0A9J6CZ89_RHIMP</name>
<organism evidence="7 8">
    <name type="scientific">Rhipicephalus microplus</name>
    <name type="common">Cattle tick</name>
    <name type="synonym">Boophilus microplus</name>
    <dbReference type="NCBI Taxonomy" id="6941"/>
    <lineage>
        <taxon>Eukaryota</taxon>
        <taxon>Metazoa</taxon>
        <taxon>Ecdysozoa</taxon>
        <taxon>Arthropoda</taxon>
        <taxon>Chelicerata</taxon>
        <taxon>Arachnida</taxon>
        <taxon>Acari</taxon>
        <taxon>Parasitiformes</taxon>
        <taxon>Ixodida</taxon>
        <taxon>Ixodoidea</taxon>
        <taxon>Ixodidae</taxon>
        <taxon>Rhipicephalinae</taxon>
        <taxon>Rhipicephalus</taxon>
        <taxon>Boophilus</taxon>
    </lineage>
</organism>
<keyword evidence="3" id="KW-1133">Transmembrane helix</keyword>
<evidence type="ECO:0000256" key="4">
    <source>
        <dbReference type="ARBA" id="ARBA00023136"/>
    </source>
</evidence>
<evidence type="ECO:0000313" key="8">
    <source>
        <dbReference type="Proteomes" id="UP000821866"/>
    </source>
</evidence>
<comment type="subcellular location">
    <subcellularLocation>
        <location evidence="1">Membrane</location>
        <topology evidence="1">Multi-pass membrane protein</topology>
    </subcellularLocation>
</comment>
<dbReference type="PANTHER" id="PTHR45951:SF3">
    <property type="entry name" value="PROTEIN DISPATCHED"/>
    <property type="match status" value="1"/>
</dbReference>
<dbReference type="GO" id="GO:0007224">
    <property type="term" value="P:smoothened signaling pathway"/>
    <property type="evidence" value="ECO:0007669"/>
    <property type="project" value="TreeGrafter"/>
</dbReference>
<dbReference type="GO" id="GO:0016020">
    <property type="term" value="C:membrane"/>
    <property type="evidence" value="ECO:0007669"/>
    <property type="project" value="UniProtKB-SubCell"/>
</dbReference>
<protein>
    <submittedName>
        <fullName evidence="7">Uncharacterized protein</fullName>
    </submittedName>
</protein>
<keyword evidence="4" id="KW-0472">Membrane</keyword>
<dbReference type="VEuPathDB" id="VectorBase:LOC119165067"/>
<dbReference type="PANTHER" id="PTHR45951">
    <property type="entry name" value="PROTEIN DISPATCHED-RELATED"/>
    <property type="match status" value="1"/>
</dbReference>
<proteinExistence type="predicted"/>
<feature type="compositionally biased region" description="Basic and acidic residues" evidence="6">
    <location>
        <begin position="230"/>
        <end position="241"/>
    </location>
</feature>
<gene>
    <name evidence="7" type="ORF">HPB51_027748</name>
</gene>
<dbReference type="AlphaFoldDB" id="A0A9J6CZ89"/>
<keyword evidence="8" id="KW-1185">Reference proteome</keyword>
<reference evidence="7" key="2">
    <citation type="submission" date="2021-09" db="EMBL/GenBank/DDBJ databases">
        <authorList>
            <person name="Jia N."/>
            <person name="Wang J."/>
            <person name="Shi W."/>
            <person name="Du L."/>
            <person name="Sun Y."/>
            <person name="Zhan W."/>
            <person name="Jiang J."/>
            <person name="Wang Q."/>
            <person name="Zhang B."/>
            <person name="Ji P."/>
            <person name="Sakyi L.B."/>
            <person name="Cui X."/>
            <person name="Yuan T."/>
            <person name="Jiang B."/>
            <person name="Yang W."/>
            <person name="Lam T.T.-Y."/>
            <person name="Chang Q."/>
            <person name="Ding S."/>
            <person name="Wang X."/>
            <person name="Zhu J."/>
            <person name="Ruan X."/>
            <person name="Zhao L."/>
            <person name="Wei J."/>
            <person name="Que T."/>
            <person name="Du C."/>
            <person name="Cheng J."/>
            <person name="Dai P."/>
            <person name="Han X."/>
            <person name="Huang E."/>
            <person name="Gao Y."/>
            <person name="Liu J."/>
            <person name="Shao H."/>
            <person name="Ye R."/>
            <person name="Li L."/>
            <person name="Wei W."/>
            <person name="Wang X."/>
            <person name="Wang C."/>
            <person name="Huo Q."/>
            <person name="Li W."/>
            <person name="Guo W."/>
            <person name="Chen H."/>
            <person name="Chen S."/>
            <person name="Zhou L."/>
            <person name="Zhou L."/>
            <person name="Ni X."/>
            <person name="Tian J."/>
            <person name="Zhou Y."/>
            <person name="Sheng Y."/>
            <person name="Liu T."/>
            <person name="Pan Y."/>
            <person name="Xia L."/>
            <person name="Li J."/>
            <person name="Zhao F."/>
            <person name="Cao W."/>
        </authorList>
    </citation>
    <scope>NUCLEOTIDE SEQUENCE</scope>
    <source>
        <strain evidence="7">Rmic-2018</strain>
        <tissue evidence="7">Larvae</tissue>
    </source>
</reference>
<dbReference type="EMBL" id="JABSTU010004338">
    <property type="protein sequence ID" value="KAH7964013.1"/>
    <property type="molecule type" value="Genomic_DNA"/>
</dbReference>
<dbReference type="InterPro" id="IPR052081">
    <property type="entry name" value="Dispatched_Hh_regulator"/>
</dbReference>
<evidence type="ECO:0000313" key="7">
    <source>
        <dbReference type="EMBL" id="KAH7964013.1"/>
    </source>
</evidence>
<evidence type="ECO:0000256" key="1">
    <source>
        <dbReference type="ARBA" id="ARBA00004141"/>
    </source>
</evidence>
<evidence type="ECO:0000256" key="2">
    <source>
        <dbReference type="ARBA" id="ARBA00022692"/>
    </source>
</evidence>
<evidence type="ECO:0000256" key="5">
    <source>
        <dbReference type="ARBA" id="ARBA00023180"/>
    </source>
</evidence>
<feature type="region of interest" description="Disordered" evidence="6">
    <location>
        <begin position="169"/>
        <end position="266"/>
    </location>
</feature>